<dbReference type="AlphaFoldDB" id="A0A8T3CZE0"/>
<protein>
    <submittedName>
        <fullName evidence="2">Uncharacterized protein</fullName>
    </submittedName>
</protein>
<feature type="compositionally biased region" description="Basic and acidic residues" evidence="1">
    <location>
        <begin position="64"/>
        <end position="78"/>
    </location>
</feature>
<feature type="compositionally biased region" description="Polar residues" evidence="1">
    <location>
        <begin position="179"/>
        <end position="190"/>
    </location>
</feature>
<evidence type="ECO:0000256" key="1">
    <source>
        <dbReference type="SAM" id="MobiDB-lite"/>
    </source>
</evidence>
<keyword evidence="3" id="KW-1185">Reference proteome</keyword>
<reference evidence="2" key="1">
    <citation type="submission" date="2021-01" db="EMBL/GenBank/DDBJ databases">
        <authorList>
            <person name="Zahm M."/>
            <person name="Roques C."/>
            <person name="Cabau C."/>
            <person name="Klopp C."/>
            <person name="Donnadieu C."/>
            <person name="Jouanno E."/>
            <person name="Lampietro C."/>
            <person name="Louis A."/>
            <person name="Herpin A."/>
            <person name="Echchiki A."/>
            <person name="Berthelot C."/>
            <person name="Parey E."/>
            <person name="Roest-Crollius H."/>
            <person name="Braasch I."/>
            <person name="Postlethwait J."/>
            <person name="Bobe J."/>
            <person name="Montfort J."/>
            <person name="Bouchez O."/>
            <person name="Begum T."/>
            <person name="Mejri S."/>
            <person name="Adams A."/>
            <person name="Chen W.-J."/>
            <person name="Guiguen Y."/>
        </authorList>
    </citation>
    <scope>NUCLEOTIDE SEQUENCE</scope>
    <source>
        <tissue evidence="2">Blood</tissue>
    </source>
</reference>
<feature type="region of interest" description="Disordered" evidence="1">
    <location>
        <begin position="134"/>
        <end position="208"/>
    </location>
</feature>
<proteinExistence type="predicted"/>
<dbReference type="OrthoDB" id="8944086at2759"/>
<gene>
    <name evidence="2" type="ORF">AGOR_G00175370</name>
</gene>
<comment type="caution">
    <text evidence="2">The sequence shown here is derived from an EMBL/GenBank/DDBJ whole genome shotgun (WGS) entry which is preliminary data.</text>
</comment>
<evidence type="ECO:0000313" key="2">
    <source>
        <dbReference type="EMBL" id="KAI1889080.1"/>
    </source>
</evidence>
<accession>A0A8T3CZE0</accession>
<dbReference type="Proteomes" id="UP000829720">
    <property type="component" value="Unassembled WGS sequence"/>
</dbReference>
<evidence type="ECO:0000313" key="3">
    <source>
        <dbReference type="Proteomes" id="UP000829720"/>
    </source>
</evidence>
<sequence>MFALLSNLKELNQTDKLDSLAELGSGAEGPEESSGAGAPVREAWPEVSPPSPATPAPQSPALRHPSEKKLESQNDIPERPPTGAGLWRRGSSPQDTWARQLEEGLDGDGLIFSGNGFTELETRHDFLLRSSSSSLQADLPQAQAQSQDDEEDIFQAQGYLPYSPQTVKPTAQAGAGRPVQTQVPQGSTSRPLLDSEGSGLAPPLSVTH</sequence>
<name>A0A8T3CZE0_9TELE</name>
<dbReference type="EMBL" id="JAERUA010000016">
    <property type="protein sequence ID" value="KAI1889080.1"/>
    <property type="molecule type" value="Genomic_DNA"/>
</dbReference>
<organism evidence="2 3">
    <name type="scientific">Albula goreensis</name>
    <dbReference type="NCBI Taxonomy" id="1534307"/>
    <lineage>
        <taxon>Eukaryota</taxon>
        <taxon>Metazoa</taxon>
        <taxon>Chordata</taxon>
        <taxon>Craniata</taxon>
        <taxon>Vertebrata</taxon>
        <taxon>Euteleostomi</taxon>
        <taxon>Actinopterygii</taxon>
        <taxon>Neopterygii</taxon>
        <taxon>Teleostei</taxon>
        <taxon>Albuliformes</taxon>
        <taxon>Albulidae</taxon>
        <taxon>Albula</taxon>
    </lineage>
</organism>
<feature type="compositionally biased region" description="Pro residues" evidence="1">
    <location>
        <begin position="47"/>
        <end position="58"/>
    </location>
</feature>
<feature type="region of interest" description="Disordered" evidence="1">
    <location>
        <begin position="1"/>
        <end position="95"/>
    </location>
</feature>